<protein>
    <submittedName>
        <fullName evidence="2">Uncharacterized protein</fullName>
    </submittedName>
</protein>
<name>A0A8X6QAP3_NEPPI</name>
<evidence type="ECO:0000313" key="2">
    <source>
        <dbReference type="EMBL" id="GFU09088.1"/>
    </source>
</evidence>
<organism evidence="2 3">
    <name type="scientific">Nephila pilipes</name>
    <name type="common">Giant wood spider</name>
    <name type="synonym">Nephila maculata</name>
    <dbReference type="NCBI Taxonomy" id="299642"/>
    <lineage>
        <taxon>Eukaryota</taxon>
        <taxon>Metazoa</taxon>
        <taxon>Ecdysozoa</taxon>
        <taxon>Arthropoda</taxon>
        <taxon>Chelicerata</taxon>
        <taxon>Arachnida</taxon>
        <taxon>Araneae</taxon>
        <taxon>Araneomorphae</taxon>
        <taxon>Entelegynae</taxon>
        <taxon>Araneoidea</taxon>
        <taxon>Nephilidae</taxon>
        <taxon>Nephila</taxon>
    </lineage>
</organism>
<comment type="caution">
    <text evidence="2">The sequence shown here is derived from an EMBL/GenBank/DDBJ whole genome shotgun (WGS) entry which is preliminary data.</text>
</comment>
<dbReference type="AlphaFoldDB" id="A0A8X6QAP3"/>
<feature type="compositionally biased region" description="Polar residues" evidence="1">
    <location>
        <begin position="235"/>
        <end position="246"/>
    </location>
</feature>
<gene>
    <name evidence="2" type="ORF">NPIL_692681</name>
</gene>
<evidence type="ECO:0000313" key="3">
    <source>
        <dbReference type="Proteomes" id="UP000887013"/>
    </source>
</evidence>
<dbReference type="EMBL" id="BMAW01124687">
    <property type="protein sequence ID" value="GFU09088.1"/>
    <property type="molecule type" value="Genomic_DNA"/>
</dbReference>
<feature type="region of interest" description="Disordered" evidence="1">
    <location>
        <begin position="222"/>
        <end position="248"/>
    </location>
</feature>
<proteinExistence type="predicted"/>
<accession>A0A8X6QAP3</accession>
<dbReference type="Proteomes" id="UP000887013">
    <property type="component" value="Unassembled WGS sequence"/>
</dbReference>
<keyword evidence="3" id="KW-1185">Reference proteome</keyword>
<reference evidence="2" key="1">
    <citation type="submission" date="2020-08" db="EMBL/GenBank/DDBJ databases">
        <title>Multicomponent nature underlies the extraordinary mechanical properties of spider dragline silk.</title>
        <authorList>
            <person name="Kono N."/>
            <person name="Nakamura H."/>
            <person name="Mori M."/>
            <person name="Yoshida Y."/>
            <person name="Ohtoshi R."/>
            <person name="Malay A.D."/>
            <person name="Moran D.A.P."/>
            <person name="Tomita M."/>
            <person name="Numata K."/>
            <person name="Arakawa K."/>
        </authorList>
    </citation>
    <scope>NUCLEOTIDE SEQUENCE</scope>
</reference>
<sequence>MREEREYEQTLYVDVVWRHSHTLITAQQYAKAASAMNKRQRRYCIQKVRQESAQRQQGQHQLSIFVLLPSRTIPSFTSPPKQCSRPPPVRPPFRLPRRTLMPVVTIFEPPSFHAHHHVHGIRRPPVAIRSLYARRVTPRSTNGRRNTSRNTPGVRQTRGVNAACHSGRQRPRHARYVNSAPRNAVRQKNTLVWRQKIARNSQRYNMLPVRSTAFNAAAWPAAPRHNDVRPPRTQCRPSTSLFTPTNRPKPFHQQLPLRFIVATTMPVQRLYYC</sequence>
<evidence type="ECO:0000256" key="1">
    <source>
        <dbReference type="SAM" id="MobiDB-lite"/>
    </source>
</evidence>